<dbReference type="Proteomes" id="UP000028878">
    <property type="component" value="Unassembled WGS sequence"/>
</dbReference>
<evidence type="ECO:0000313" key="2">
    <source>
        <dbReference type="EMBL" id="CDN88575.1"/>
    </source>
</evidence>
<evidence type="ECO:0000256" key="1">
    <source>
        <dbReference type="SAM" id="Phobius"/>
    </source>
</evidence>
<sequence length="86" mass="9409">MPSFAAAFRRLWQPRKGLFWLMLGFQALSSALVLFIQIHEPPAGLRLVLGLLALTNALISWWLLARLWGEGAAPGAGVAARANVDR</sequence>
<gene>
    <name evidence="2" type="ORF">BN948_03010</name>
</gene>
<protein>
    <submittedName>
        <fullName evidence="2">Uncharacterized protein</fullName>
    </submittedName>
</protein>
<feature type="transmembrane region" description="Helical" evidence="1">
    <location>
        <begin position="18"/>
        <end position="38"/>
    </location>
</feature>
<keyword evidence="1" id="KW-0812">Transmembrane</keyword>
<keyword evidence="1" id="KW-0472">Membrane</keyword>
<keyword evidence="3" id="KW-1185">Reference proteome</keyword>
<organism evidence="2 3">
    <name type="scientific">Hydrogenophaga intermedia</name>
    <dbReference type="NCBI Taxonomy" id="65786"/>
    <lineage>
        <taxon>Bacteria</taxon>
        <taxon>Pseudomonadati</taxon>
        <taxon>Pseudomonadota</taxon>
        <taxon>Betaproteobacteria</taxon>
        <taxon>Burkholderiales</taxon>
        <taxon>Comamonadaceae</taxon>
        <taxon>Hydrogenophaga</taxon>
    </lineage>
</organism>
<keyword evidence="1" id="KW-1133">Transmembrane helix</keyword>
<dbReference type="AlphaFoldDB" id="A0A1L1PTC9"/>
<accession>A0A1L1PTC9</accession>
<name>A0A1L1PTC9_HYDIT</name>
<proteinExistence type="predicted"/>
<dbReference type="EMBL" id="CCAE010000025">
    <property type="protein sequence ID" value="CDN88575.1"/>
    <property type="molecule type" value="Genomic_DNA"/>
</dbReference>
<evidence type="ECO:0000313" key="3">
    <source>
        <dbReference type="Proteomes" id="UP000028878"/>
    </source>
</evidence>
<feature type="transmembrane region" description="Helical" evidence="1">
    <location>
        <begin position="44"/>
        <end position="64"/>
    </location>
</feature>
<dbReference type="RefSeq" id="WP_009516876.1">
    <property type="nucleotide sequence ID" value="NZ_CCAE010000025.1"/>
</dbReference>
<reference evidence="3" key="1">
    <citation type="submission" date="2014-11" db="EMBL/GenBank/DDBJ databases">
        <title>Draft genome sequence of Hydrogenophaga intermedia S1.</title>
        <authorList>
            <person name="Gan H.M."/>
            <person name="Chew T.H."/>
            <person name="Stolz A."/>
        </authorList>
    </citation>
    <scope>NUCLEOTIDE SEQUENCE [LARGE SCALE GENOMIC DNA]</scope>
    <source>
        <strain evidence="3">S1</strain>
    </source>
</reference>